<comment type="caution">
    <text evidence="2">The sequence shown here is derived from an EMBL/GenBank/DDBJ whole genome shotgun (WGS) entry which is preliminary data.</text>
</comment>
<dbReference type="Pfam" id="PF04434">
    <property type="entry name" value="SWIM"/>
    <property type="match status" value="1"/>
</dbReference>
<proteinExistence type="predicted"/>
<accession>A0A0F9L6F9</accession>
<gene>
    <name evidence="2" type="ORF">LCGC14_1314870</name>
</gene>
<dbReference type="InterPro" id="IPR007527">
    <property type="entry name" value="Znf_SWIM"/>
</dbReference>
<dbReference type="GO" id="GO:0008270">
    <property type="term" value="F:zinc ion binding"/>
    <property type="evidence" value="ECO:0007669"/>
    <property type="project" value="InterPro"/>
</dbReference>
<name>A0A0F9L6F9_9ZZZZ</name>
<evidence type="ECO:0000259" key="1">
    <source>
        <dbReference type="PROSITE" id="PS50966"/>
    </source>
</evidence>
<organism evidence="2">
    <name type="scientific">marine sediment metagenome</name>
    <dbReference type="NCBI Taxonomy" id="412755"/>
    <lineage>
        <taxon>unclassified sequences</taxon>
        <taxon>metagenomes</taxon>
        <taxon>ecological metagenomes</taxon>
    </lineage>
</organism>
<feature type="domain" description="SWIM-type" evidence="1">
    <location>
        <begin position="108"/>
        <end position="144"/>
    </location>
</feature>
<dbReference type="EMBL" id="LAZR01007794">
    <property type="protein sequence ID" value="KKM82896.1"/>
    <property type="molecule type" value="Genomic_DNA"/>
</dbReference>
<protein>
    <recommendedName>
        <fullName evidence="1">SWIM-type domain-containing protein</fullName>
    </recommendedName>
</protein>
<evidence type="ECO:0000313" key="2">
    <source>
        <dbReference type="EMBL" id="KKM82896.1"/>
    </source>
</evidence>
<dbReference type="AlphaFoldDB" id="A0A0F9L6F9"/>
<sequence>MPYRIEKGTDVLLEHLSGAQKTVVFDRTVDFTKKELVASPMEEHNKAGIPESAYPAYPWGFRVENKWSKGEGADDVRTLYADEVRSIRIGTPKKVETIVVQGSKNNQYTVELSDAGDPISCTCPVNRYRQKACKHMRRVAQRTF</sequence>
<dbReference type="PROSITE" id="PS50966">
    <property type="entry name" value="ZF_SWIM"/>
    <property type="match status" value="1"/>
</dbReference>
<reference evidence="2" key="1">
    <citation type="journal article" date="2015" name="Nature">
        <title>Complex archaea that bridge the gap between prokaryotes and eukaryotes.</title>
        <authorList>
            <person name="Spang A."/>
            <person name="Saw J.H."/>
            <person name="Jorgensen S.L."/>
            <person name="Zaremba-Niedzwiedzka K."/>
            <person name="Martijn J."/>
            <person name="Lind A.E."/>
            <person name="van Eijk R."/>
            <person name="Schleper C."/>
            <person name="Guy L."/>
            <person name="Ettema T.J."/>
        </authorList>
    </citation>
    <scope>NUCLEOTIDE SEQUENCE</scope>
</reference>